<evidence type="ECO:0000256" key="1">
    <source>
        <dbReference type="ARBA" id="ARBA00022786"/>
    </source>
</evidence>
<gene>
    <name evidence="4" type="ORF">HF521_011700</name>
</gene>
<feature type="compositionally biased region" description="Basic and acidic residues" evidence="2">
    <location>
        <begin position="71"/>
        <end position="82"/>
    </location>
</feature>
<keyword evidence="1" id="KW-0833">Ubl conjugation pathway</keyword>
<dbReference type="InterPro" id="IPR001611">
    <property type="entry name" value="Leu-rich_rpt"/>
</dbReference>
<dbReference type="Proteomes" id="UP000606274">
    <property type="component" value="Unassembled WGS sequence"/>
</dbReference>
<dbReference type="EMBL" id="JABFDY010000022">
    <property type="protein sequence ID" value="KAF7691403.1"/>
    <property type="molecule type" value="Genomic_DNA"/>
</dbReference>
<dbReference type="Gene3D" id="1.20.1280.50">
    <property type="match status" value="1"/>
</dbReference>
<protein>
    <recommendedName>
        <fullName evidence="3">F-box domain-containing protein</fullName>
    </recommendedName>
</protein>
<dbReference type="InterPro" id="IPR047922">
    <property type="entry name" value="FBXL6_F-box"/>
</dbReference>
<dbReference type="AlphaFoldDB" id="A0A8T0AJH7"/>
<feature type="region of interest" description="Disordered" evidence="2">
    <location>
        <begin position="1"/>
        <end position="94"/>
    </location>
</feature>
<evidence type="ECO:0000313" key="5">
    <source>
        <dbReference type="Proteomes" id="UP000606274"/>
    </source>
</evidence>
<dbReference type="CDD" id="cd22119">
    <property type="entry name" value="F-box_FBXL6"/>
    <property type="match status" value="1"/>
</dbReference>
<evidence type="ECO:0000313" key="4">
    <source>
        <dbReference type="EMBL" id="KAF7691403.1"/>
    </source>
</evidence>
<feature type="compositionally biased region" description="Polar residues" evidence="2">
    <location>
        <begin position="43"/>
        <end position="61"/>
    </location>
</feature>
<proteinExistence type="predicted"/>
<dbReference type="PANTHER" id="PTHR38926:SF5">
    <property type="entry name" value="F-BOX AND LEUCINE-RICH REPEAT PROTEIN 6"/>
    <property type="match status" value="1"/>
</dbReference>
<evidence type="ECO:0000259" key="3">
    <source>
        <dbReference type="Pfam" id="PF12937"/>
    </source>
</evidence>
<comment type="caution">
    <text evidence="4">The sequence shown here is derived from an EMBL/GenBank/DDBJ whole genome shotgun (WGS) entry which is preliminary data.</text>
</comment>
<dbReference type="InterPro" id="IPR036047">
    <property type="entry name" value="F-box-like_dom_sf"/>
</dbReference>
<dbReference type="SUPFAM" id="SSF52047">
    <property type="entry name" value="RNI-like"/>
    <property type="match status" value="1"/>
</dbReference>
<reference evidence="4" key="1">
    <citation type="submission" date="2020-08" db="EMBL/GenBank/DDBJ databases">
        <title>Chromosome-level assembly of Southern catfish (Silurus meridionalis) provides insights into visual adaptation to the nocturnal and benthic lifestyles.</title>
        <authorList>
            <person name="Zhang Y."/>
            <person name="Wang D."/>
            <person name="Peng Z."/>
        </authorList>
    </citation>
    <scope>NUCLEOTIDE SEQUENCE</scope>
    <source>
        <strain evidence="4">SWU-2019-XX</strain>
        <tissue evidence="4">Muscle</tissue>
    </source>
</reference>
<dbReference type="InterPro" id="IPR032675">
    <property type="entry name" value="LRR_dom_sf"/>
</dbReference>
<feature type="domain" description="F-box" evidence="3">
    <location>
        <begin position="174"/>
        <end position="221"/>
    </location>
</feature>
<dbReference type="Pfam" id="PF13516">
    <property type="entry name" value="LRR_6"/>
    <property type="match status" value="2"/>
</dbReference>
<dbReference type="PANTHER" id="PTHR38926">
    <property type="entry name" value="F-BOX DOMAIN CONTAINING PROTEIN, EXPRESSED"/>
    <property type="match status" value="1"/>
</dbReference>
<dbReference type="SUPFAM" id="SSF81383">
    <property type="entry name" value="F-box domain"/>
    <property type="match status" value="1"/>
</dbReference>
<dbReference type="SMART" id="SM00367">
    <property type="entry name" value="LRR_CC"/>
    <property type="match status" value="6"/>
</dbReference>
<dbReference type="FunFam" id="1.20.1280.50:FF:000035">
    <property type="entry name" value="F-box/LRR-repeat protein 6 isoform X2"/>
    <property type="match status" value="1"/>
</dbReference>
<evidence type="ECO:0000256" key="2">
    <source>
        <dbReference type="SAM" id="MobiDB-lite"/>
    </source>
</evidence>
<organism evidence="4 5">
    <name type="scientific">Silurus meridionalis</name>
    <name type="common">Southern catfish</name>
    <name type="synonym">Silurus soldatovi meridionalis</name>
    <dbReference type="NCBI Taxonomy" id="175797"/>
    <lineage>
        <taxon>Eukaryota</taxon>
        <taxon>Metazoa</taxon>
        <taxon>Chordata</taxon>
        <taxon>Craniata</taxon>
        <taxon>Vertebrata</taxon>
        <taxon>Euteleostomi</taxon>
        <taxon>Actinopterygii</taxon>
        <taxon>Neopterygii</taxon>
        <taxon>Teleostei</taxon>
        <taxon>Ostariophysi</taxon>
        <taxon>Siluriformes</taxon>
        <taxon>Siluridae</taxon>
        <taxon>Silurus</taxon>
    </lineage>
</organism>
<keyword evidence="5" id="KW-1185">Reference proteome</keyword>
<accession>A0A8T0AJH7</accession>
<name>A0A8T0AJH7_SILME</name>
<dbReference type="InterPro" id="IPR001810">
    <property type="entry name" value="F-box_dom"/>
</dbReference>
<dbReference type="Pfam" id="PF12937">
    <property type="entry name" value="F-box-like"/>
    <property type="match status" value="1"/>
</dbReference>
<dbReference type="GO" id="GO:0019005">
    <property type="term" value="C:SCF ubiquitin ligase complex"/>
    <property type="evidence" value="ECO:0007669"/>
    <property type="project" value="InterPro"/>
</dbReference>
<dbReference type="Gene3D" id="3.80.10.10">
    <property type="entry name" value="Ribonuclease Inhibitor"/>
    <property type="match status" value="2"/>
</dbReference>
<dbReference type="InterPro" id="IPR006553">
    <property type="entry name" value="Leu-rich_rpt_Cys-con_subtyp"/>
</dbReference>
<sequence>MGKQEAAAEEVYSYRRTRSGFVETGMDSSHQEISNSEEHETPDNSGQSFQHVATGIDQKNTIVHKRKATRKRTDNPIKDEQSKKKKKFQREQRPNYTVQHGEDMLLLISNVSQFDSVWKHKRKGCKRKKAKTKATSVRKKKEPKEVSKITEEVLGNNGYLEESEAALGFAWSQRMPVEVLVKIFELVVLQDGAIPFLCRAGRVCRLWNIAASSPALWHSVSIGYCWIEPGKSQLPGTEQKIKNTVDWLTQNRFSQLRNFKLCHWKKHVNYVIQTISNACSNLQSLELFYCLGVTKEAFQNLGDACQYLESINVQHTEFQDDGLLSFLETFGSQLRKISFTRSSKIDKLLNALCRGSCPDLRFLEINTKLDSGYCPLPICVQALQLGCPKLQTFRLMNINPVPKMIRNTPSSTFGFPMLEELCIASSSHSFLNDQDLLNILHGSPHLRVLDLRGCSRITAAGLHMLPCERLECLYWGLYFNSKVMVASTKGIPMLTQKWSHSLQELDLTNQPFSEEDMEIAMGHLAHGTGADSFHSLNLSGTKITSGAIRLLVGQSTALSYLNLSSCRYLPRGLKRIYRGQEDVHQLLDKLN</sequence>